<dbReference type="EMBL" id="AZDZ01000019">
    <property type="protein sequence ID" value="KRK79244.1"/>
    <property type="molecule type" value="Genomic_DNA"/>
</dbReference>
<name>A0A0R1K732_9LACO</name>
<gene>
    <name evidence="1" type="ORF">FD03_GL001610</name>
</gene>
<evidence type="ECO:0000313" key="2">
    <source>
        <dbReference type="Proteomes" id="UP000051248"/>
    </source>
</evidence>
<organism evidence="1 2">
    <name type="scientific">Companilactobacillus nodensis DSM 19682 = JCM 14932 = NBRC 107160</name>
    <dbReference type="NCBI Taxonomy" id="1423775"/>
    <lineage>
        <taxon>Bacteria</taxon>
        <taxon>Bacillati</taxon>
        <taxon>Bacillota</taxon>
        <taxon>Bacilli</taxon>
        <taxon>Lactobacillales</taxon>
        <taxon>Lactobacillaceae</taxon>
        <taxon>Companilactobacillus</taxon>
    </lineage>
</organism>
<dbReference type="RefSeq" id="WP_155832047.1">
    <property type="nucleotide sequence ID" value="NZ_AZDZ01000019.1"/>
</dbReference>
<comment type="caution">
    <text evidence="1">The sequence shown here is derived from an EMBL/GenBank/DDBJ whole genome shotgun (WGS) entry which is preliminary data.</text>
</comment>
<dbReference type="PATRIC" id="fig|1423775.4.peg.1641"/>
<reference evidence="1 2" key="1">
    <citation type="journal article" date="2015" name="Genome Announc.">
        <title>Expanding the biotechnology potential of lactobacilli through comparative genomics of 213 strains and associated genera.</title>
        <authorList>
            <person name="Sun Z."/>
            <person name="Harris H.M."/>
            <person name="McCann A."/>
            <person name="Guo C."/>
            <person name="Argimon S."/>
            <person name="Zhang W."/>
            <person name="Yang X."/>
            <person name="Jeffery I.B."/>
            <person name="Cooney J.C."/>
            <person name="Kagawa T.F."/>
            <person name="Liu W."/>
            <person name="Song Y."/>
            <person name="Salvetti E."/>
            <person name="Wrobel A."/>
            <person name="Rasinkangas P."/>
            <person name="Parkhill J."/>
            <person name="Rea M.C."/>
            <person name="O'Sullivan O."/>
            <person name="Ritari J."/>
            <person name="Douillard F.P."/>
            <person name="Paul Ross R."/>
            <person name="Yang R."/>
            <person name="Briner A.E."/>
            <person name="Felis G.E."/>
            <person name="de Vos W.M."/>
            <person name="Barrangou R."/>
            <person name="Klaenhammer T.R."/>
            <person name="Caufield P.W."/>
            <person name="Cui Y."/>
            <person name="Zhang H."/>
            <person name="O'Toole P.W."/>
        </authorList>
    </citation>
    <scope>NUCLEOTIDE SEQUENCE [LARGE SCALE GENOMIC DNA]</scope>
    <source>
        <strain evidence="1 2">DSM 19682</strain>
    </source>
</reference>
<dbReference type="Proteomes" id="UP000051248">
    <property type="component" value="Unassembled WGS sequence"/>
</dbReference>
<accession>A0A0R1K732</accession>
<sequence>MLRNDKFTINVKADIKVNERTEEERKEIIKRSEDKVFSNPEVLAALKELSKM</sequence>
<keyword evidence="2" id="KW-1185">Reference proteome</keyword>
<protein>
    <submittedName>
        <fullName evidence="1">Uncharacterized protein</fullName>
    </submittedName>
</protein>
<dbReference type="STRING" id="1423775.FD03_GL001610"/>
<evidence type="ECO:0000313" key="1">
    <source>
        <dbReference type="EMBL" id="KRK79244.1"/>
    </source>
</evidence>
<dbReference type="AlphaFoldDB" id="A0A0R1K732"/>
<proteinExistence type="predicted"/>